<sequence>MKSNAHLAENITSLHHLKASRKVNISTSIANWITRNEPSWEYNRLGIASTGIFIQVTVAGLMIWVLGMCEASPFVFGTGILFAFLADSIAFAQAPMRWVLTMIILSIIVNLFLTIYYLVNFM</sequence>
<dbReference type="Proteomes" id="UP001560573">
    <property type="component" value="Unassembled WGS sequence"/>
</dbReference>
<keyword evidence="1" id="KW-0812">Transmembrane</keyword>
<name>A0ABV3ZJ72_9BACT</name>
<reference evidence="2 3" key="1">
    <citation type="submission" date="2023-07" db="EMBL/GenBank/DDBJ databases">
        <authorList>
            <person name="Lian W.-H."/>
        </authorList>
    </citation>
    <scope>NUCLEOTIDE SEQUENCE [LARGE SCALE GENOMIC DNA]</scope>
    <source>
        <strain evidence="2 3">SYSU DXS3180</strain>
    </source>
</reference>
<evidence type="ECO:0000313" key="3">
    <source>
        <dbReference type="Proteomes" id="UP001560573"/>
    </source>
</evidence>
<keyword evidence="1" id="KW-1133">Transmembrane helix</keyword>
<organism evidence="2 3">
    <name type="scientific">Danxiaibacter flavus</name>
    <dbReference type="NCBI Taxonomy" id="3049108"/>
    <lineage>
        <taxon>Bacteria</taxon>
        <taxon>Pseudomonadati</taxon>
        <taxon>Bacteroidota</taxon>
        <taxon>Chitinophagia</taxon>
        <taxon>Chitinophagales</taxon>
        <taxon>Chitinophagaceae</taxon>
        <taxon>Danxiaibacter</taxon>
    </lineage>
</organism>
<protein>
    <submittedName>
        <fullName evidence="2">Uncharacterized protein</fullName>
    </submittedName>
</protein>
<proteinExistence type="predicted"/>
<dbReference type="EMBL" id="JAULBC010000007">
    <property type="protein sequence ID" value="MEX6689873.1"/>
    <property type="molecule type" value="Genomic_DNA"/>
</dbReference>
<comment type="caution">
    <text evidence="2">The sequence shown here is derived from an EMBL/GenBank/DDBJ whole genome shotgun (WGS) entry which is preliminary data.</text>
</comment>
<keyword evidence="3" id="KW-1185">Reference proteome</keyword>
<evidence type="ECO:0000256" key="1">
    <source>
        <dbReference type="SAM" id="Phobius"/>
    </source>
</evidence>
<feature type="transmembrane region" description="Helical" evidence="1">
    <location>
        <begin position="98"/>
        <end position="119"/>
    </location>
</feature>
<dbReference type="RefSeq" id="WP_369331280.1">
    <property type="nucleotide sequence ID" value="NZ_JAULBC010000007.1"/>
</dbReference>
<keyword evidence="1" id="KW-0472">Membrane</keyword>
<feature type="transmembrane region" description="Helical" evidence="1">
    <location>
        <begin position="45"/>
        <end position="67"/>
    </location>
</feature>
<evidence type="ECO:0000313" key="2">
    <source>
        <dbReference type="EMBL" id="MEX6689873.1"/>
    </source>
</evidence>
<accession>A0ABV3ZJ72</accession>
<feature type="transmembrane region" description="Helical" evidence="1">
    <location>
        <begin position="74"/>
        <end position="92"/>
    </location>
</feature>
<gene>
    <name evidence="2" type="ORF">QTN47_20365</name>
</gene>